<reference evidence="2 3" key="1">
    <citation type="journal article" date="2018" name="Mol. Biol. Evol.">
        <title>Analysis of the draft genome of the red seaweed Gracilariopsis chorda provides insights into genome size evolution in Rhodophyta.</title>
        <authorList>
            <person name="Lee J."/>
            <person name="Yang E.C."/>
            <person name="Graf L."/>
            <person name="Yang J.H."/>
            <person name="Qiu H."/>
            <person name="Zel Zion U."/>
            <person name="Chan C.X."/>
            <person name="Stephens T.G."/>
            <person name="Weber A.P.M."/>
            <person name="Boo G.H."/>
            <person name="Boo S.M."/>
            <person name="Kim K.M."/>
            <person name="Shin Y."/>
            <person name="Jung M."/>
            <person name="Lee S.J."/>
            <person name="Yim H.S."/>
            <person name="Lee J.H."/>
            <person name="Bhattacharya D."/>
            <person name="Yoon H.S."/>
        </authorList>
    </citation>
    <scope>NUCLEOTIDE SEQUENCE [LARGE SCALE GENOMIC DNA]</scope>
    <source>
        <strain evidence="2 3">SKKU-2015</strain>
        <tissue evidence="2">Whole body</tissue>
    </source>
</reference>
<feature type="transmembrane region" description="Helical" evidence="1">
    <location>
        <begin position="161"/>
        <end position="181"/>
    </location>
</feature>
<comment type="caution">
    <text evidence="2">The sequence shown here is derived from an EMBL/GenBank/DDBJ whole genome shotgun (WGS) entry which is preliminary data.</text>
</comment>
<keyword evidence="1" id="KW-0472">Membrane</keyword>
<feature type="transmembrane region" description="Helical" evidence="1">
    <location>
        <begin position="133"/>
        <end position="155"/>
    </location>
</feature>
<feature type="transmembrane region" description="Helical" evidence="1">
    <location>
        <begin position="193"/>
        <end position="214"/>
    </location>
</feature>
<sequence length="361" mass="41614">MRVSVSQLHAERLPDACSPLFITLHDEAKDMLSVVLRDDQHVVITIPLSIKKHRVALRSEVKRHREIAVDCLKELRNGEQEVHTTEFIYESRQGEVDEGNSRRIGIRRALRKVVPDLRMWPVRLKPWWQRTALAEYAAPFGAWMLLVGIDCTLAVVSGNWMILLCPPIFLAMNVFPVMIGYCIPNGTWWSTALLCALAVLTVIGVYITTLRLFIHMPWPWLTELGHSAINFVIYCAVLPPTDKIWAQDEFPLAISVCTTDGLFRLHGSRVWSEKSWHCAVQLSQIQKFHSFCHSPYTLNKIMGKYYVQVQRSDFMENSYVSFRSKDITTHVVPMLNHALYQWRQLQATHTSYGTVSLFLYE</sequence>
<dbReference type="Proteomes" id="UP000247409">
    <property type="component" value="Unassembled WGS sequence"/>
</dbReference>
<dbReference type="AlphaFoldDB" id="A0A2V3IEL7"/>
<proteinExistence type="predicted"/>
<evidence type="ECO:0000256" key="1">
    <source>
        <dbReference type="SAM" id="Phobius"/>
    </source>
</evidence>
<organism evidence="2 3">
    <name type="scientific">Gracilariopsis chorda</name>
    <dbReference type="NCBI Taxonomy" id="448386"/>
    <lineage>
        <taxon>Eukaryota</taxon>
        <taxon>Rhodophyta</taxon>
        <taxon>Florideophyceae</taxon>
        <taxon>Rhodymeniophycidae</taxon>
        <taxon>Gracilariales</taxon>
        <taxon>Gracilariaceae</taxon>
        <taxon>Gracilariopsis</taxon>
    </lineage>
</organism>
<evidence type="ECO:0000313" key="2">
    <source>
        <dbReference type="EMBL" id="PXF40529.1"/>
    </source>
</evidence>
<evidence type="ECO:0000313" key="3">
    <source>
        <dbReference type="Proteomes" id="UP000247409"/>
    </source>
</evidence>
<accession>A0A2V3IEL7</accession>
<keyword evidence="1" id="KW-0812">Transmembrane</keyword>
<gene>
    <name evidence="2" type="ORF">BWQ96_09766</name>
</gene>
<dbReference type="EMBL" id="NBIV01000287">
    <property type="protein sequence ID" value="PXF40529.1"/>
    <property type="molecule type" value="Genomic_DNA"/>
</dbReference>
<keyword evidence="1" id="KW-1133">Transmembrane helix</keyword>
<name>A0A2V3IEL7_9FLOR</name>
<keyword evidence="3" id="KW-1185">Reference proteome</keyword>
<protein>
    <submittedName>
        <fullName evidence="2">Uncharacterized protein</fullName>
    </submittedName>
</protein>